<keyword evidence="8" id="KW-1185">Reference proteome</keyword>
<keyword evidence="4 6" id="KW-1133">Transmembrane helix</keyword>
<keyword evidence="5 6" id="KW-0472">Membrane</keyword>
<feature type="transmembrane region" description="Helical" evidence="6">
    <location>
        <begin position="63"/>
        <end position="81"/>
    </location>
</feature>
<dbReference type="PANTHER" id="PTHR22945">
    <property type="entry name" value="SERPENTINE RECEPTOR, CLASS D DELTA"/>
    <property type="match status" value="1"/>
</dbReference>
<dbReference type="GO" id="GO:0016020">
    <property type="term" value="C:membrane"/>
    <property type="evidence" value="ECO:0007669"/>
    <property type="project" value="UniProtKB-SubCell"/>
</dbReference>
<organism evidence="7 8">
    <name type="scientific">Pristionchus fissidentatus</name>
    <dbReference type="NCBI Taxonomy" id="1538716"/>
    <lineage>
        <taxon>Eukaryota</taxon>
        <taxon>Metazoa</taxon>
        <taxon>Ecdysozoa</taxon>
        <taxon>Nematoda</taxon>
        <taxon>Chromadorea</taxon>
        <taxon>Rhabditida</taxon>
        <taxon>Rhabditina</taxon>
        <taxon>Diplogasteromorpha</taxon>
        <taxon>Diplogasteroidea</taxon>
        <taxon>Neodiplogasteridae</taxon>
        <taxon>Pristionchus</taxon>
    </lineage>
</organism>
<evidence type="ECO:0000256" key="6">
    <source>
        <dbReference type="SAM" id="Phobius"/>
    </source>
</evidence>
<evidence type="ECO:0000313" key="8">
    <source>
        <dbReference type="Proteomes" id="UP001432322"/>
    </source>
</evidence>
<comment type="subcellular location">
    <subcellularLocation>
        <location evidence="1">Membrane</location>
        <topology evidence="1">Multi-pass membrane protein</topology>
    </subcellularLocation>
</comment>
<evidence type="ECO:0000256" key="2">
    <source>
        <dbReference type="ARBA" id="ARBA00009166"/>
    </source>
</evidence>
<evidence type="ECO:0000256" key="5">
    <source>
        <dbReference type="ARBA" id="ARBA00023136"/>
    </source>
</evidence>
<dbReference type="InterPro" id="IPR050920">
    <property type="entry name" value="Nematode_rcpt-like_delta"/>
</dbReference>
<name>A0AAV5VRU1_9BILA</name>
<dbReference type="InterPro" id="IPR019421">
    <property type="entry name" value="7TM_GPCR_serpentine_rcpt_Srd"/>
</dbReference>
<feature type="non-terminal residue" evidence="7">
    <location>
        <position position="1"/>
    </location>
</feature>
<dbReference type="Pfam" id="PF10317">
    <property type="entry name" value="7TM_GPCR_Srd"/>
    <property type="match status" value="1"/>
</dbReference>
<feature type="non-terminal residue" evidence="7">
    <location>
        <position position="88"/>
    </location>
</feature>
<keyword evidence="3 6" id="KW-0812">Transmembrane</keyword>
<dbReference type="EMBL" id="BTSY01000004">
    <property type="protein sequence ID" value="GMT22294.1"/>
    <property type="molecule type" value="Genomic_DNA"/>
</dbReference>
<protein>
    <recommendedName>
        <fullName evidence="9">G protein-coupled receptor</fullName>
    </recommendedName>
</protein>
<evidence type="ECO:0000256" key="4">
    <source>
        <dbReference type="ARBA" id="ARBA00022989"/>
    </source>
</evidence>
<dbReference type="Proteomes" id="UP001432322">
    <property type="component" value="Unassembled WGS sequence"/>
</dbReference>
<evidence type="ECO:0000313" key="7">
    <source>
        <dbReference type="EMBL" id="GMT22294.1"/>
    </source>
</evidence>
<reference evidence="7" key="1">
    <citation type="submission" date="2023-10" db="EMBL/GenBank/DDBJ databases">
        <title>Genome assembly of Pristionchus species.</title>
        <authorList>
            <person name="Yoshida K."/>
            <person name="Sommer R.J."/>
        </authorList>
    </citation>
    <scope>NUCLEOTIDE SEQUENCE</scope>
    <source>
        <strain evidence="7">RS5133</strain>
    </source>
</reference>
<feature type="transmembrane region" description="Helical" evidence="6">
    <location>
        <begin position="23"/>
        <end position="47"/>
    </location>
</feature>
<accession>A0AAV5VRU1</accession>
<comment type="caution">
    <text evidence="7">The sequence shown here is derived from an EMBL/GenBank/DDBJ whole genome shotgun (WGS) entry which is preliminary data.</text>
</comment>
<evidence type="ECO:0008006" key="9">
    <source>
        <dbReference type="Google" id="ProtNLM"/>
    </source>
</evidence>
<proteinExistence type="inferred from homology"/>
<dbReference type="PANTHER" id="PTHR22945:SF40">
    <property type="entry name" value="SERPENTINE RECEPTOR, CLASS D (DELTA)-RELATED"/>
    <property type="match status" value="1"/>
</dbReference>
<comment type="similarity">
    <text evidence="2">Belongs to the nematode receptor-like protein srd family.</text>
</comment>
<evidence type="ECO:0000256" key="3">
    <source>
        <dbReference type="ARBA" id="ARBA00022692"/>
    </source>
</evidence>
<gene>
    <name evidence="7" type="ORF">PFISCL1PPCAC_13591</name>
</gene>
<evidence type="ECO:0000256" key="1">
    <source>
        <dbReference type="ARBA" id="ARBA00004141"/>
    </source>
</evidence>
<dbReference type="AlphaFoldDB" id="A0AAV5VRU1"/>
<sequence length="88" mass="9921">FVMCAPITMTIIFFVRRRLIEKIASVALTYQMLLPSGLGIAATVWIVDLMGIAYGEFTQRSEMGIASLFALASPLINLYFLPPYRRFL</sequence>